<dbReference type="Proteomes" id="UP000887159">
    <property type="component" value="Unassembled WGS sequence"/>
</dbReference>
<reference evidence="1" key="1">
    <citation type="submission" date="2020-08" db="EMBL/GenBank/DDBJ databases">
        <title>Multicomponent nature underlies the extraordinary mechanical properties of spider dragline silk.</title>
        <authorList>
            <person name="Kono N."/>
            <person name="Nakamura H."/>
            <person name="Mori M."/>
            <person name="Yoshida Y."/>
            <person name="Ohtoshi R."/>
            <person name="Malay A.D."/>
            <person name="Moran D.A.P."/>
            <person name="Tomita M."/>
            <person name="Numata K."/>
            <person name="Arakawa K."/>
        </authorList>
    </citation>
    <scope>NUCLEOTIDE SEQUENCE</scope>
</reference>
<gene>
    <name evidence="1" type="ORF">TNCV_4199631</name>
</gene>
<keyword evidence="2" id="KW-1185">Reference proteome</keyword>
<accession>A0A8X7BII3</accession>
<sequence length="75" mass="8166">MDRLVWHATATRLPTPALDILIPDIEILLRRNAERILFVLAGNLAPHSQPADRLQPCVTTTAGEANADGSFCFAV</sequence>
<dbReference type="AlphaFoldDB" id="A0A8X7BII3"/>
<dbReference type="EMBL" id="BMAU01021400">
    <property type="protein sequence ID" value="GFY31652.1"/>
    <property type="molecule type" value="Genomic_DNA"/>
</dbReference>
<proteinExistence type="predicted"/>
<evidence type="ECO:0000313" key="2">
    <source>
        <dbReference type="Proteomes" id="UP000887159"/>
    </source>
</evidence>
<comment type="caution">
    <text evidence="1">The sequence shown here is derived from an EMBL/GenBank/DDBJ whole genome shotgun (WGS) entry which is preliminary data.</text>
</comment>
<evidence type="ECO:0000313" key="1">
    <source>
        <dbReference type="EMBL" id="GFY31652.1"/>
    </source>
</evidence>
<name>A0A8X7BII3_TRICX</name>
<organism evidence="1 2">
    <name type="scientific">Trichonephila clavipes</name>
    <name type="common">Golden silk orbweaver</name>
    <name type="synonym">Nephila clavipes</name>
    <dbReference type="NCBI Taxonomy" id="2585209"/>
    <lineage>
        <taxon>Eukaryota</taxon>
        <taxon>Metazoa</taxon>
        <taxon>Ecdysozoa</taxon>
        <taxon>Arthropoda</taxon>
        <taxon>Chelicerata</taxon>
        <taxon>Arachnida</taxon>
        <taxon>Araneae</taxon>
        <taxon>Araneomorphae</taxon>
        <taxon>Entelegynae</taxon>
        <taxon>Araneoidea</taxon>
        <taxon>Nephilidae</taxon>
        <taxon>Trichonephila</taxon>
    </lineage>
</organism>
<protein>
    <submittedName>
        <fullName evidence="1">Uncharacterized protein</fullName>
    </submittedName>
</protein>